<organism evidence="4 5">
    <name type="scientific">Lichenicola cladoniae</name>
    <dbReference type="NCBI Taxonomy" id="1484109"/>
    <lineage>
        <taxon>Bacteria</taxon>
        <taxon>Pseudomonadati</taxon>
        <taxon>Pseudomonadota</taxon>
        <taxon>Alphaproteobacteria</taxon>
        <taxon>Acetobacterales</taxon>
        <taxon>Acetobacteraceae</taxon>
        <taxon>Lichenicola</taxon>
    </lineage>
</organism>
<keyword evidence="2" id="KW-0732">Signal</keyword>
<sequence length="473" mass="48393">MSNQQDPLPPGRAVLAIALALAVSTQAARAEPTAAEHDRGSMKTVDARSKPAPHQATTPDPVPIAAPPIATVVAPVADPTPAVVPAPPPKPADPLATPSKMIAHPDKAQIETVVPAGRRLVAGGADGLIMLSDDSGATWRQVQLPVATTITGLRFTDERSGWAVGHSGAVLRTVDSGEHWALVFDGVRAAQATLDAARSANAADSIRQKKIEAAQRLLSQDTARPFLLIQAGASGPVRLIGSANLAIASDDAGKSWHPWSDAIENPDGRQVYGLAQRNGITLVAGELGLVLAGKPEDGLRKLKPPFDGTFFGAIDGGPHGLVIFGQQGRAYSIDLAADWAPGKTVNWRRIADPSPTTLTAALLQPDGTLLLADASGATWKLQGKPDEAKLTPYGATAPYPILALAEAPDQSLILAGRGGVLRVPAQIVPGSTPPGTVVPAPVPAAPAPVPAAPASLPAAAVTAEPPAPPPPPH</sequence>
<feature type="region of interest" description="Disordered" evidence="1">
    <location>
        <begin position="25"/>
        <end position="64"/>
    </location>
</feature>
<evidence type="ECO:0000256" key="1">
    <source>
        <dbReference type="SAM" id="MobiDB-lite"/>
    </source>
</evidence>
<feature type="region of interest" description="Disordered" evidence="1">
    <location>
        <begin position="431"/>
        <end position="473"/>
    </location>
</feature>
<feature type="compositionally biased region" description="Basic and acidic residues" evidence="1">
    <location>
        <begin position="34"/>
        <end position="49"/>
    </location>
</feature>
<feature type="compositionally biased region" description="Pro residues" evidence="1">
    <location>
        <begin position="440"/>
        <end position="451"/>
    </location>
</feature>
<evidence type="ECO:0000313" key="5">
    <source>
        <dbReference type="Proteomes" id="UP000500767"/>
    </source>
</evidence>
<dbReference type="InterPro" id="IPR015943">
    <property type="entry name" value="WD40/YVTN_repeat-like_dom_sf"/>
</dbReference>
<proteinExistence type="predicted"/>
<evidence type="ECO:0000313" key="4">
    <source>
        <dbReference type="EMBL" id="QKE90415.1"/>
    </source>
</evidence>
<feature type="signal peptide" evidence="2">
    <location>
        <begin position="1"/>
        <end position="30"/>
    </location>
</feature>
<dbReference type="EMBL" id="CP053708">
    <property type="protein sequence ID" value="QKE90415.1"/>
    <property type="molecule type" value="Genomic_DNA"/>
</dbReference>
<dbReference type="RefSeq" id="WP_171837266.1">
    <property type="nucleotide sequence ID" value="NZ_CP053708.1"/>
</dbReference>
<dbReference type="Proteomes" id="UP000500767">
    <property type="component" value="Chromosome"/>
</dbReference>
<feature type="compositionally biased region" description="Low complexity" evidence="1">
    <location>
        <begin position="452"/>
        <end position="464"/>
    </location>
</feature>
<accession>A0A6M8HQ72</accession>
<reference evidence="4 5" key="1">
    <citation type="journal article" date="2014" name="World J. Microbiol. Biotechnol.">
        <title>Biodiversity and physiological characteristics of Antarctic and Arctic lichens-associated bacteria.</title>
        <authorList>
            <person name="Lee Y.M."/>
            <person name="Kim E.H."/>
            <person name="Lee H.K."/>
            <person name="Hong S.G."/>
        </authorList>
    </citation>
    <scope>NUCLEOTIDE SEQUENCE [LARGE SCALE GENOMIC DNA]</scope>
    <source>
        <strain evidence="4 5">PAMC 26569</strain>
    </source>
</reference>
<feature type="domain" description="Photosynthesis system II assembly factor Ycf48/Hcf136-like" evidence="3">
    <location>
        <begin position="136"/>
        <end position="181"/>
    </location>
</feature>
<keyword evidence="5" id="KW-1185">Reference proteome</keyword>
<name>A0A6M8HQ72_9PROT</name>
<dbReference type="Pfam" id="PF14870">
    <property type="entry name" value="PSII_BNR"/>
    <property type="match status" value="1"/>
</dbReference>
<evidence type="ECO:0000256" key="2">
    <source>
        <dbReference type="SAM" id="SignalP"/>
    </source>
</evidence>
<dbReference type="Gene3D" id="2.130.10.10">
    <property type="entry name" value="YVTN repeat-like/Quinoprotein amine dehydrogenase"/>
    <property type="match status" value="1"/>
</dbReference>
<dbReference type="KEGG" id="lck:HN018_10555"/>
<feature type="chain" id="PRO_5026938048" description="Photosynthesis system II assembly factor Ycf48/Hcf136-like domain-containing protein" evidence="2">
    <location>
        <begin position="31"/>
        <end position="473"/>
    </location>
</feature>
<gene>
    <name evidence="4" type="ORF">HN018_10555</name>
</gene>
<dbReference type="SUPFAM" id="SSF110296">
    <property type="entry name" value="Oligoxyloglucan reducing end-specific cellobiohydrolase"/>
    <property type="match status" value="1"/>
</dbReference>
<protein>
    <recommendedName>
        <fullName evidence="3">Photosynthesis system II assembly factor Ycf48/Hcf136-like domain-containing protein</fullName>
    </recommendedName>
</protein>
<dbReference type="AlphaFoldDB" id="A0A6M8HQ72"/>
<dbReference type="InterPro" id="IPR028203">
    <property type="entry name" value="PSII_CF48-like_dom"/>
</dbReference>
<evidence type="ECO:0000259" key="3">
    <source>
        <dbReference type="Pfam" id="PF14870"/>
    </source>
</evidence>